<dbReference type="AlphaFoldDB" id="A0A1D7QL14"/>
<dbReference type="EMBL" id="CP017141">
    <property type="protein sequence ID" value="AOM79372.1"/>
    <property type="molecule type" value="Genomic_DNA"/>
</dbReference>
<name>A0A1D7QL14_9SPHI</name>
<accession>A0A1D7QL14</accession>
<keyword evidence="2" id="KW-1185">Reference proteome</keyword>
<evidence type="ECO:0000313" key="2">
    <source>
        <dbReference type="Proteomes" id="UP000094313"/>
    </source>
</evidence>
<protein>
    <submittedName>
        <fullName evidence="1">Uncharacterized protein</fullName>
    </submittedName>
</protein>
<proteinExistence type="predicted"/>
<dbReference type="KEGG" id="psty:BFS30_20670"/>
<dbReference type="Proteomes" id="UP000094313">
    <property type="component" value="Chromosome"/>
</dbReference>
<gene>
    <name evidence="1" type="ORF">BFS30_20670</name>
</gene>
<evidence type="ECO:0000313" key="1">
    <source>
        <dbReference type="EMBL" id="AOM79372.1"/>
    </source>
</evidence>
<sequence length="79" mass="9355">MPWNSIVHYDQDRKGKFWGVENFAGSRENDFFDTFSENNMEADIPHYLAVNFSLDKLSIELTFGRRITVQSDFMRKMVL</sequence>
<organism evidence="1 2">
    <name type="scientific">Pedobacter steynii</name>
    <dbReference type="NCBI Taxonomy" id="430522"/>
    <lineage>
        <taxon>Bacteria</taxon>
        <taxon>Pseudomonadati</taxon>
        <taxon>Bacteroidota</taxon>
        <taxon>Sphingobacteriia</taxon>
        <taxon>Sphingobacteriales</taxon>
        <taxon>Sphingobacteriaceae</taxon>
        <taxon>Pedobacter</taxon>
    </lineage>
</organism>
<reference evidence="1 2" key="1">
    <citation type="submission" date="2016-08" db="EMBL/GenBank/DDBJ databases">
        <authorList>
            <person name="Seilhamer J.J."/>
        </authorList>
    </citation>
    <scope>NUCLEOTIDE SEQUENCE [LARGE SCALE GENOMIC DNA]</scope>
    <source>
        <strain evidence="1 2">DX4</strain>
    </source>
</reference>